<protein>
    <submittedName>
        <fullName evidence="2">Nuclear transport factor 2 family protein</fullName>
    </submittedName>
</protein>
<evidence type="ECO:0000313" key="2">
    <source>
        <dbReference type="EMBL" id="MFD2937578.1"/>
    </source>
</evidence>
<dbReference type="SUPFAM" id="SSF54427">
    <property type="entry name" value="NTF2-like"/>
    <property type="match status" value="1"/>
</dbReference>
<dbReference type="Pfam" id="PF14534">
    <property type="entry name" value="DUF4440"/>
    <property type="match status" value="1"/>
</dbReference>
<reference evidence="3" key="1">
    <citation type="journal article" date="2019" name="Int. J. Syst. Evol. Microbiol.">
        <title>The Global Catalogue of Microorganisms (GCM) 10K type strain sequencing project: providing services to taxonomists for standard genome sequencing and annotation.</title>
        <authorList>
            <consortium name="The Broad Institute Genomics Platform"/>
            <consortium name="The Broad Institute Genome Sequencing Center for Infectious Disease"/>
            <person name="Wu L."/>
            <person name="Ma J."/>
        </authorList>
    </citation>
    <scope>NUCLEOTIDE SEQUENCE [LARGE SCALE GENOMIC DNA]</scope>
    <source>
        <strain evidence="3">KCTC 52490</strain>
    </source>
</reference>
<evidence type="ECO:0000313" key="3">
    <source>
        <dbReference type="Proteomes" id="UP001597512"/>
    </source>
</evidence>
<name>A0ABW6AT51_9BACT</name>
<feature type="domain" description="DUF4440" evidence="1">
    <location>
        <begin position="29"/>
        <end position="136"/>
    </location>
</feature>
<dbReference type="InterPro" id="IPR032710">
    <property type="entry name" value="NTF2-like_dom_sf"/>
</dbReference>
<dbReference type="InterPro" id="IPR027843">
    <property type="entry name" value="DUF4440"/>
</dbReference>
<dbReference type="Proteomes" id="UP001597512">
    <property type="component" value="Unassembled WGS sequence"/>
</dbReference>
<dbReference type="RefSeq" id="WP_381507799.1">
    <property type="nucleotide sequence ID" value="NZ_JBHUOM010000039.1"/>
</dbReference>
<keyword evidence="3" id="KW-1185">Reference proteome</keyword>
<sequence>MKAGLLLILLGNAFVGSLNGQNTADETKIKQVIQGFFQAFSDEDLPRLRSYCQADFTLLENGEIWSLDTLEARLKPNFGKGMRRINTINFSRIQVKRATAWVAYSNQADIAMKGRTVTIHWLESAVLEKSNGGWKLRMLHSTKLPPKKLEGQP</sequence>
<proteinExistence type="predicted"/>
<evidence type="ECO:0000259" key="1">
    <source>
        <dbReference type="Pfam" id="PF14534"/>
    </source>
</evidence>
<comment type="caution">
    <text evidence="2">The sequence shown here is derived from an EMBL/GenBank/DDBJ whole genome shotgun (WGS) entry which is preliminary data.</text>
</comment>
<accession>A0ABW6AT51</accession>
<gene>
    <name evidence="2" type="ORF">ACFS25_27650</name>
</gene>
<dbReference type="Gene3D" id="3.10.450.50">
    <property type="match status" value="1"/>
</dbReference>
<organism evidence="2 3">
    <name type="scientific">Spirosoma flavum</name>
    <dbReference type="NCBI Taxonomy" id="2048557"/>
    <lineage>
        <taxon>Bacteria</taxon>
        <taxon>Pseudomonadati</taxon>
        <taxon>Bacteroidota</taxon>
        <taxon>Cytophagia</taxon>
        <taxon>Cytophagales</taxon>
        <taxon>Cytophagaceae</taxon>
        <taxon>Spirosoma</taxon>
    </lineage>
</organism>
<dbReference type="EMBL" id="JBHUOM010000039">
    <property type="protein sequence ID" value="MFD2937578.1"/>
    <property type="molecule type" value="Genomic_DNA"/>
</dbReference>